<protein>
    <recommendedName>
        <fullName evidence="3">Protein kinase domain-containing protein</fullName>
    </recommendedName>
</protein>
<gene>
    <name evidence="1" type="ORF">BBAD15_g11488</name>
</gene>
<evidence type="ECO:0000313" key="2">
    <source>
        <dbReference type="Proteomes" id="UP000030106"/>
    </source>
</evidence>
<dbReference type="HOGENOM" id="CLU_1061682_0_0_1"/>
<dbReference type="STRING" id="1245745.A0A0A2VB27"/>
<dbReference type="AlphaFoldDB" id="A0A0A2VB27"/>
<proteinExistence type="predicted"/>
<organism evidence="1 2">
    <name type="scientific">Beauveria bassiana D1-5</name>
    <dbReference type="NCBI Taxonomy" id="1245745"/>
    <lineage>
        <taxon>Eukaryota</taxon>
        <taxon>Fungi</taxon>
        <taxon>Dikarya</taxon>
        <taxon>Ascomycota</taxon>
        <taxon>Pezizomycotina</taxon>
        <taxon>Sordariomycetes</taxon>
        <taxon>Hypocreomycetidae</taxon>
        <taxon>Hypocreales</taxon>
        <taxon>Cordycipitaceae</taxon>
        <taxon>Beauveria</taxon>
    </lineage>
</organism>
<evidence type="ECO:0000313" key="1">
    <source>
        <dbReference type="EMBL" id="KGQ03285.1"/>
    </source>
</evidence>
<dbReference type="Proteomes" id="UP000030106">
    <property type="component" value="Unassembled WGS sequence"/>
</dbReference>
<dbReference type="EMBL" id="ANFO01001252">
    <property type="protein sequence ID" value="KGQ03285.1"/>
    <property type="molecule type" value="Genomic_DNA"/>
</dbReference>
<accession>A0A0A2VB27</accession>
<evidence type="ECO:0008006" key="3">
    <source>
        <dbReference type="Google" id="ProtNLM"/>
    </source>
</evidence>
<name>A0A0A2VB27_BEABA</name>
<comment type="caution">
    <text evidence="1">The sequence shown here is derived from an EMBL/GenBank/DDBJ whole genome shotgun (WGS) entry which is preliminary data.</text>
</comment>
<reference evidence="1 2" key="1">
    <citation type="submission" date="2012-10" db="EMBL/GenBank/DDBJ databases">
        <title>Genome sequencing and analysis of entomopathogenic fungi Beauveria bassiana D1-5.</title>
        <authorList>
            <person name="Li Q."/>
            <person name="Wang L."/>
            <person name="Zhang Z."/>
            <person name="Wang Q."/>
            <person name="Ren J."/>
            <person name="Wang M."/>
            <person name="Xu W."/>
            <person name="Wang J."/>
            <person name="Lu Y."/>
            <person name="Du Q."/>
            <person name="Sun Z."/>
        </authorList>
    </citation>
    <scope>NUCLEOTIDE SEQUENCE [LARGE SCALE GENOMIC DNA]</scope>
    <source>
        <strain evidence="1 2">D1-5</strain>
    </source>
</reference>
<dbReference type="eggNOG" id="ENOG502T3AU">
    <property type="taxonomic scope" value="Eukaryota"/>
</dbReference>
<sequence length="262" mass="29416">MPEQKKSMLPLHPAAVHIALHLGRHPVVDYLPQRSRQMKTASGPWTAVHRNHQKRQLVDIQEVENDCLQDLRSLANVSSCHIAHPIAIYYYQKRVFFIQEHVALNVLELGPLCDPEIAYVFAQVLNGLQHLLVLGIGFRVACVRTTVAGDVKIVLDWGYEPNISPLFKLAGTSYLAVFLRDLFMELRGPCRDWSVDACDFVRILEAGYLPASTVSLLLFRAVTIADSEQHSFLSQASSVRSTAWFAMQQKLAASSTCTLEDF</sequence>